<feature type="region of interest" description="Disordered" evidence="1">
    <location>
        <begin position="331"/>
        <end position="350"/>
    </location>
</feature>
<dbReference type="EMBL" id="BRYB01003876">
    <property type="protein sequence ID" value="GMI22096.1"/>
    <property type="molecule type" value="Genomic_DNA"/>
</dbReference>
<feature type="region of interest" description="Disordered" evidence="1">
    <location>
        <begin position="288"/>
        <end position="317"/>
    </location>
</feature>
<dbReference type="Proteomes" id="UP001165060">
    <property type="component" value="Unassembled WGS sequence"/>
</dbReference>
<feature type="compositionally biased region" description="Gly residues" evidence="1">
    <location>
        <begin position="332"/>
        <end position="343"/>
    </location>
</feature>
<name>A0ABQ6M9I1_9STRA</name>
<feature type="compositionally biased region" description="Basic and acidic residues" evidence="1">
    <location>
        <begin position="11"/>
        <end position="24"/>
    </location>
</feature>
<proteinExistence type="predicted"/>
<feature type="compositionally biased region" description="Gly residues" evidence="1">
    <location>
        <begin position="1"/>
        <end position="10"/>
    </location>
</feature>
<comment type="caution">
    <text evidence="2">The sequence shown here is derived from an EMBL/GenBank/DDBJ whole genome shotgun (WGS) entry which is preliminary data.</text>
</comment>
<evidence type="ECO:0000256" key="1">
    <source>
        <dbReference type="SAM" id="MobiDB-lite"/>
    </source>
</evidence>
<gene>
    <name evidence="2" type="ORF">TeGR_g10185</name>
</gene>
<sequence length="493" mass="51493">AKQAKGGGGKGKAEGGGKAAEEGKAANAGEKPGRKEKPAQGMSKANPALKRKLGGSGQTLSGAPDPAPSKPAAAPAPKRRAVNLGGSSDDVASALLSSLSGGASLASKVLRRASRSALNDQVEKARATQRCYGMELSVQAYSSPGHTPPTIAGCVLQRPPPSAHAHAARFSAAREGQNAAGTVHVVRYVGEQRGGPREDVVQLCSVPEMRAVVELLLERPEGGGGEDSGGEDEPSPVHYLCAADLSLVSPRLFWSFAYHFPFHHPHDVLRSGALCPGRDVDWKHLERRRRGRSEKARENRRQEKEREGGGEAGRAAEEVEALEEEIADRMEGAGGSFGGGGEAGGEEEDAGSWAYEAPAEPDLEGLQLCYDEDLPPSTVEQLRAMGIGNAHQLAAAPEGAALPDGAAEGVDPAREVSLERVVLSIVGGDAGAYGRLEEHALNTVADLAAFEGVGSVLEGRLGEEASGWVGRAVRVMNMEGMEWVRELRMVSDA</sequence>
<protein>
    <submittedName>
        <fullName evidence="2">Uncharacterized protein</fullName>
    </submittedName>
</protein>
<evidence type="ECO:0000313" key="3">
    <source>
        <dbReference type="Proteomes" id="UP001165060"/>
    </source>
</evidence>
<accession>A0ABQ6M9I1</accession>
<feature type="compositionally biased region" description="Basic and acidic residues" evidence="1">
    <location>
        <begin position="293"/>
        <end position="317"/>
    </location>
</feature>
<organism evidence="2 3">
    <name type="scientific">Tetraparma gracilis</name>
    <dbReference type="NCBI Taxonomy" id="2962635"/>
    <lineage>
        <taxon>Eukaryota</taxon>
        <taxon>Sar</taxon>
        <taxon>Stramenopiles</taxon>
        <taxon>Ochrophyta</taxon>
        <taxon>Bolidophyceae</taxon>
        <taxon>Parmales</taxon>
        <taxon>Triparmaceae</taxon>
        <taxon>Tetraparma</taxon>
    </lineage>
</organism>
<feature type="region of interest" description="Disordered" evidence="1">
    <location>
        <begin position="1"/>
        <end position="85"/>
    </location>
</feature>
<evidence type="ECO:0000313" key="2">
    <source>
        <dbReference type="EMBL" id="GMI22096.1"/>
    </source>
</evidence>
<feature type="non-terminal residue" evidence="2">
    <location>
        <position position="1"/>
    </location>
</feature>
<keyword evidence="3" id="KW-1185">Reference proteome</keyword>
<reference evidence="2 3" key="1">
    <citation type="journal article" date="2023" name="Commun. Biol.">
        <title>Genome analysis of Parmales, the sister group of diatoms, reveals the evolutionary specialization of diatoms from phago-mixotrophs to photoautotrophs.</title>
        <authorList>
            <person name="Ban H."/>
            <person name="Sato S."/>
            <person name="Yoshikawa S."/>
            <person name="Yamada K."/>
            <person name="Nakamura Y."/>
            <person name="Ichinomiya M."/>
            <person name="Sato N."/>
            <person name="Blanc-Mathieu R."/>
            <person name="Endo H."/>
            <person name="Kuwata A."/>
            <person name="Ogata H."/>
        </authorList>
    </citation>
    <scope>NUCLEOTIDE SEQUENCE [LARGE SCALE GENOMIC DNA]</scope>
</reference>